<organism evidence="6 7">
    <name type="scientific">Allacma fusca</name>
    <dbReference type="NCBI Taxonomy" id="39272"/>
    <lineage>
        <taxon>Eukaryota</taxon>
        <taxon>Metazoa</taxon>
        <taxon>Ecdysozoa</taxon>
        <taxon>Arthropoda</taxon>
        <taxon>Hexapoda</taxon>
        <taxon>Collembola</taxon>
        <taxon>Symphypleona</taxon>
        <taxon>Sminthuridae</taxon>
        <taxon>Allacma</taxon>
    </lineage>
</organism>
<dbReference type="AlphaFoldDB" id="A0A8J2J343"/>
<keyword evidence="5" id="KW-0732">Signal</keyword>
<sequence>MYLNHFVIFCSSLFLPQFIIASPDAGNLDDAVNRHHRSLPKSPKTIVDYEEAEFWLRSSQDTLKQKLGQKRIEKKAKNTIFFLGDGMSVATVVAARIHKGQLQGGYGEESNLHFETFPNIGVSKTFCSDSQVADSACSATAYLSGIKANINTIGVKPSVKVGNFTAMMDVSQQVESALAWAQNYFRLIWGVNLDNWRIMCGKYKNLFSSCM</sequence>
<keyword evidence="2" id="KW-0378">Hydrolase</keyword>
<dbReference type="GO" id="GO:0004035">
    <property type="term" value="F:alkaline phosphatase activity"/>
    <property type="evidence" value="ECO:0007669"/>
    <property type="project" value="TreeGrafter"/>
</dbReference>
<evidence type="ECO:0000256" key="5">
    <source>
        <dbReference type="SAM" id="SignalP"/>
    </source>
</evidence>
<gene>
    <name evidence="6" type="ORF">AFUS01_LOCUS2003</name>
</gene>
<evidence type="ECO:0008006" key="8">
    <source>
        <dbReference type="Google" id="ProtNLM"/>
    </source>
</evidence>
<feature type="active site" description="Phosphoserine intermediate" evidence="3">
    <location>
        <position position="135"/>
    </location>
</feature>
<comment type="cofactor">
    <cofactor evidence="4">
        <name>Mg(2+)</name>
        <dbReference type="ChEBI" id="CHEBI:18420"/>
    </cofactor>
    <text evidence="4">Binds 1 Mg(2+) ion.</text>
</comment>
<keyword evidence="7" id="KW-1185">Reference proteome</keyword>
<evidence type="ECO:0000313" key="7">
    <source>
        <dbReference type="Proteomes" id="UP000708208"/>
    </source>
</evidence>
<keyword evidence="4" id="KW-0862">Zinc</keyword>
<protein>
    <recommendedName>
        <fullName evidence="8">Alkaline phosphatase</fullName>
    </recommendedName>
</protein>
<evidence type="ECO:0000256" key="4">
    <source>
        <dbReference type="PIRSR" id="PIRSR601952-2"/>
    </source>
</evidence>
<keyword evidence="1 4" id="KW-0479">Metal-binding</keyword>
<dbReference type="Pfam" id="PF00245">
    <property type="entry name" value="Alk_phosphatase"/>
    <property type="match status" value="1"/>
</dbReference>
<evidence type="ECO:0000256" key="3">
    <source>
        <dbReference type="PIRSR" id="PIRSR601952-1"/>
    </source>
</evidence>
<dbReference type="PANTHER" id="PTHR11596:SF91">
    <property type="entry name" value="ALKALINE PHOSPHATASE-RELATED"/>
    <property type="match status" value="1"/>
</dbReference>
<feature type="binding site" evidence="4">
    <location>
        <position position="85"/>
    </location>
    <ligand>
        <name>Zn(2+)</name>
        <dbReference type="ChEBI" id="CHEBI:29105"/>
        <label>2</label>
    </ligand>
</feature>
<evidence type="ECO:0000256" key="1">
    <source>
        <dbReference type="ARBA" id="ARBA00022723"/>
    </source>
</evidence>
<reference evidence="6" key="1">
    <citation type="submission" date="2021-06" db="EMBL/GenBank/DDBJ databases">
        <authorList>
            <person name="Hodson N. C."/>
            <person name="Mongue J. A."/>
            <person name="Jaron S. K."/>
        </authorList>
    </citation>
    <scope>NUCLEOTIDE SEQUENCE</scope>
</reference>
<comment type="caution">
    <text evidence="6">The sequence shown here is derived from an EMBL/GenBank/DDBJ whole genome shotgun (WGS) entry which is preliminary data.</text>
</comment>
<dbReference type="PROSITE" id="PS00123">
    <property type="entry name" value="ALKALINE_PHOSPHATASE"/>
    <property type="match status" value="1"/>
</dbReference>
<evidence type="ECO:0000256" key="2">
    <source>
        <dbReference type="ARBA" id="ARBA00022801"/>
    </source>
</evidence>
<name>A0A8J2J343_9HEXA</name>
<proteinExistence type="predicted"/>
<accession>A0A8J2J343</accession>
<dbReference type="PANTHER" id="PTHR11596">
    <property type="entry name" value="ALKALINE PHOSPHATASE"/>
    <property type="match status" value="1"/>
</dbReference>
<feature type="non-terminal residue" evidence="6">
    <location>
        <position position="1"/>
    </location>
</feature>
<comment type="cofactor">
    <cofactor evidence="4">
        <name>Zn(2+)</name>
        <dbReference type="ChEBI" id="CHEBI:29105"/>
    </cofactor>
    <text evidence="4">Binds 2 Zn(2+) ions.</text>
</comment>
<dbReference type="GO" id="GO:0046872">
    <property type="term" value="F:metal ion binding"/>
    <property type="evidence" value="ECO:0007669"/>
    <property type="project" value="UniProtKB-KW"/>
</dbReference>
<evidence type="ECO:0000313" key="6">
    <source>
        <dbReference type="EMBL" id="CAG7669621.1"/>
    </source>
</evidence>
<feature type="signal peptide" evidence="5">
    <location>
        <begin position="1"/>
        <end position="21"/>
    </location>
</feature>
<dbReference type="InterPro" id="IPR018299">
    <property type="entry name" value="Alkaline_phosphatase_AS"/>
</dbReference>
<keyword evidence="4" id="KW-0460">Magnesium</keyword>
<dbReference type="OrthoDB" id="8042398at2759"/>
<dbReference type="EMBL" id="CAJVCH010011165">
    <property type="protein sequence ID" value="CAG7669621.1"/>
    <property type="molecule type" value="Genomic_DNA"/>
</dbReference>
<feature type="binding site" evidence="4">
    <location>
        <position position="85"/>
    </location>
    <ligand>
        <name>Mg(2+)</name>
        <dbReference type="ChEBI" id="CHEBI:18420"/>
    </ligand>
</feature>
<dbReference type="Proteomes" id="UP000708208">
    <property type="component" value="Unassembled WGS sequence"/>
</dbReference>
<feature type="chain" id="PRO_5035172497" description="Alkaline phosphatase" evidence="5">
    <location>
        <begin position="22"/>
        <end position="211"/>
    </location>
</feature>
<dbReference type="InterPro" id="IPR001952">
    <property type="entry name" value="Alkaline_phosphatase"/>
</dbReference>